<dbReference type="InterPro" id="IPR027417">
    <property type="entry name" value="P-loop_NTPase"/>
</dbReference>
<dbReference type="SUPFAM" id="SSF52540">
    <property type="entry name" value="P-loop containing nucleoside triphosphate hydrolases"/>
    <property type="match status" value="1"/>
</dbReference>
<feature type="region of interest" description="Disordered" evidence="1">
    <location>
        <begin position="548"/>
        <end position="585"/>
    </location>
</feature>
<feature type="compositionally biased region" description="Low complexity" evidence="1">
    <location>
        <begin position="27"/>
        <end position="57"/>
    </location>
</feature>
<evidence type="ECO:0000313" key="3">
    <source>
        <dbReference type="EnsemblPlants" id="OGLUM03G02380.2"/>
    </source>
</evidence>
<reference evidence="3" key="1">
    <citation type="submission" date="2015-04" db="UniProtKB">
        <authorList>
            <consortium name="EnsemblPlants"/>
        </authorList>
    </citation>
    <scope>IDENTIFICATION</scope>
</reference>
<organism evidence="3">
    <name type="scientific">Oryza glumipatula</name>
    <dbReference type="NCBI Taxonomy" id="40148"/>
    <lineage>
        <taxon>Eukaryota</taxon>
        <taxon>Viridiplantae</taxon>
        <taxon>Streptophyta</taxon>
        <taxon>Embryophyta</taxon>
        <taxon>Tracheophyta</taxon>
        <taxon>Spermatophyta</taxon>
        <taxon>Magnoliopsida</taxon>
        <taxon>Liliopsida</taxon>
        <taxon>Poales</taxon>
        <taxon>Poaceae</taxon>
        <taxon>BOP clade</taxon>
        <taxon>Oryzoideae</taxon>
        <taxon>Oryzeae</taxon>
        <taxon>Oryzinae</taxon>
        <taxon>Oryza</taxon>
    </lineage>
</organism>
<dbReference type="Gene3D" id="3.40.50.300">
    <property type="entry name" value="P-loop containing nucleotide triphosphate hydrolases"/>
    <property type="match status" value="1"/>
</dbReference>
<dbReference type="InterPro" id="IPR004948">
    <property type="entry name" value="Nuc-triphosphatase_THEP1"/>
</dbReference>
<feature type="compositionally biased region" description="Basic and acidic residues" evidence="1">
    <location>
        <begin position="773"/>
        <end position="805"/>
    </location>
</feature>
<dbReference type="Proteomes" id="UP000026961">
    <property type="component" value="Chromosome 3"/>
</dbReference>
<protein>
    <recommendedName>
        <fullName evidence="2">DUF4378 domain-containing protein</fullName>
    </recommendedName>
</protein>
<accession>A0A0D9Z1M3</accession>
<dbReference type="Pfam" id="PF03266">
    <property type="entry name" value="NTPase_1"/>
    <property type="match status" value="1"/>
</dbReference>
<feature type="region of interest" description="Disordered" evidence="1">
    <location>
        <begin position="748"/>
        <end position="826"/>
    </location>
</feature>
<dbReference type="AlphaFoldDB" id="A0A0D9Z1M3"/>
<feature type="compositionally biased region" description="Basic and acidic residues" evidence="1">
    <location>
        <begin position="59"/>
        <end position="83"/>
    </location>
</feature>
<evidence type="ECO:0000313" key="4">
    <source>
        <dbReference type="Proteomes" id="UP000026961"/>
    </source>
</evidence>
<dbReference type="Pfam" id="PF14309">
    <property type="entry name" value="DUF4378"/>
    <property type="match status" value="1"/>
</dbReference>
<feature type="compositionally biased region" description="Basic and acidic residues" evidence="1">
    <location>
        <begin position="548"/>
        <end position="571"/>
    </location>
</feature>
<feature type="domain" description="DUF4378" evidence="2">
    <location>
        <begin position="1024"/>
        <end position="1189"/>
    </location>
</feature>
<feature type="compositionally biased region" description="Acidic residues" evidence="1">
    <location>
        <begin position="1008"/>
        <end position="1018"/>
    </location>
</feature>
<keyword evidence="4" id="KW-1185">Reference proteome</keyword>
<dbReference type="InterPro" id="IPR025486">
    <property type="entry name" value="DUF4378"/>
</dbReference>
<dbReference type="EnsemblPlants" id="OGLUM03G02380.2">
    <property type="protein sequence ID" value="OGLUM03G02380.2"/>
    <property type="gene ID" value="OGLUM03G02380"/>
</dbReference>
<evidence type="ECO:0000256" key="1">
    <source>
        <dbReference type="SAM" id="MobiDB-lite"/>
    </source>
</evidence>
<dbReference type="PANTHER" id="PTHR40836">
    <property type="entry name" value="RB1-INDUCIBLE COILED-COIL PROTEIN"/>
    <property type="match status" value="1"/>
</dbReference>
<feature type="region of interest" description="Disordered" evidence="1">
    <location>
        <begin position="1"/>
        <end position="83"/>
    </location>
</feature>
<sequence length="1200" mass="133420">MWQRDKHRNRQTRISTQQRHQPPVLPPTAAAAALPASRPASDAGAAAAAGDPPLAAAGCHDRPDGRRAVEVPPRHRPAGEVRESGERVGFEVVTLDGRTGPLASSKVSSRESVRWPTVGRYKVDIASLESLALPELQVKDDTDLFIIDEVGKMELFSSAFFPAVMRVIESNIPVLATIPVPRLGRDIPGVARLRNHPGAVIYTLNTGNRDAMREGVYNHLSSLLQKRQCVEELNGIDSMGSPTMNAVRIMSRRRSNMKKHVSFKLNKLIKPPPLDLISISIRYPNIAIAAYCWISLATSATMLQYLDFSHASTSRKWSHKRQGEGFEAPRNSMEFTLEAPQSYGVFQEDVPYSCNMRQQYPKAGLNHSSSPIKRIIHEDVSFRTNEVQKRPSVIARLMGMDSPPMSTTAGELAAGHTEEKRQDMITSTRPMPRRDPSEMVSTKHVSFVQHKGSMKHSPKQAEVCAYDDSMELFGQLSKAINSSEWAKPQPREHPQEEELQKFKKDFEAWQASRMWEQSRALELESHLDDDDDDDVRCTDIVPYRFQHRGKDNAGKKHTHSNGDAHWRRSKESGTGTGTSISGSRTFSLTSADASSTRLPLSRFYYEEERLLSPKKIVILKPCPEMSTDDIEESSLGSPEMVKKENNMEAFLEEVKKRLKVELEGRMASDDRAADRWAAGGDIPADPKQIARSIANQIRETVTKDLHPALLRSESTRSYRSDVPLNGQSQMDYICRDARKHLSDRLKNVLRREPETEPPALSHRRRTASASFNEEPRPKPRHEVARKGKIRSKEEKKHAIESDVRSFRRGHHKASPTPAIDSDPVSPRNLIRSFSAPVSGTTFVKLLSEEPRVLTGARLQRKQEGYGSRPPPPSSSEERKGRKDTFNIKGRVSNLRQNLGLRAKLFGKKLHSADESPFPDDLPPIGTLVTAPSVLIHPGVLQENSTEVPPSPASWCSSPPDEMSRGGYPSPVSPLEASFSEHRSPLKMAARDMSSSASEPELAETSPIQDDDDDDTDEIDNPIKAYIRAILVIAGLYGQRRSSDQLFSDREVKPIPAWVFEEVESSSSSSAPATTDCDAAATGVDHRLLFDLINESLPRVVQASTTLCAFSRWYGAAPRRSPGGKRLLDGLWNTVQAWLAPPPPTDSPNSVDELIGRDLSMSPWNGPFREDVGAAGAEMEAEILDELVDETLWDVLLNVGD</sequence>
<feature type="region of interest" description="Disordered" evidence="1">
    <location>
        <begin position="942"/>
        <end position="1018"/>
    </location>
</feature>
<feature type="compositionally biased region" description="Basic and acidic residues" evidence="1">
    <location>
        <begin position="875"/>
        <end position="884"/>
    </location>
</feature>
<name>A0A0D9Z1M3_9ORYZ</name>
<feature type="region of interest" description="Disordered" evidence="1">
    <location>
        <begin position="399"/>
        <end position="439"/>
    </location>
</feature>
<feature type="compositionally biased region" description="Basic residues" evidence="1">
    <location>
        <begin position="1"/>
        <end position="11"/>
    </location>
</feature>
<evidence type="ECO:0000259" key="2">
    <source>
        <dbReference type="Pfam" id="PF14309"/>
    </source>
</evidence>
<dbReference type="PANTHER" id="PTHR40836:SF4">
    <property type="entry name" value="RB1-INDUCIBLE COILED-COIL PROTEIN"/>
    <property type="match status" value="1"/>
</dbReference>
<reference evidence="3" key="2">
    <citation type="submission" date="2018-05" db="EMBL/GenBank/DDBJ databases">
        <title>OgluRS3 (Oryza glumaepatula Reference Sequence Version 3).</title>
        <authorList>
            <person name="Zhang J."/>
            <person name="Kudrna D."/>
            <person name="Lee S."/>
            <person name="Talag J."/>
            <person name="Welchert J."/>
            <person name="Wing R.A."/>
        </authorList>
    </citation>
    <scope>NUCLEOTIDE SEQUENCE [LARGE SCALE GENOMIC DNA]</scope>
</reference>
<dbReference type="GO" id="GO:0017111">
    <property type="term" value="F:ribonucleoside triphosphate phosphatase activity"/>
    <property type="evidence" value="ECO:0007669"/>
    <property type="project" value="InterPro"/>
</dbReference>
<dbReference type="Gramene" id="OGLUM03G02380.2">
    <property type="protein sequence ID" value="OGLUM03G02380.2"/>
    <property type="gene ID" value="OGLUM03G02380"/>
</dbReference>
<feature type="region of interest" description="Disordered" evidence="1">
    <location>
        <begin position="854"/>
        <end position="884"/>
    </location>
</feature>
<proteinExistence type="predicted"/>